<protein>
    <submittedName>
        <fullName evidence="1">Uncharacterized protein</fullName>
    </submittedName>
</protein>
<dbReference type="EMBL" id="MN740639">
    <property type="protein sequence ID" value="QHU36452.1"/>
    <property type="molecule type" value="Genomic_DNA"/>
</dbReference>
<proteinExistence type="predicted"/>
<sequence>MHTSTRFVVLMLALVLVLWWVSGGSEGLCDPSACSGKSFSECSDNPNANCRWSPAATGQPPSCHC</sequence>
<reference evidence="1" key="1">
    <citation type="journal article" date="2020" name="Nature">
        <title>Giant virus diversity and host interactions through global metagenomics.</title>
        <authorList>
            <person name="Schulz F."/>
            <person name="Roux S."/>
            <person name="Paez-Espino D."/>
            <person name="Jungbluth S."/>
            <person name="Walsh D.A."/>
            <person name="Denef V.J."/>
            <person name="McMahon K.D."/>
            <person name="Konstantinidis K.T."/>
            <person name="Eloe-Fadrosh E.A."/>
            <person name="Kyrpides N.C."/>
            <person name="Woyke T."/>
        </authorList>
    </citation>
    <scope>NUCLEOTIDE SEQUENCE</scope>
    <source>
        <strain evidence="1">GVMAG-S-1035231-58</strain>
    </source>
</reference>
<accession>A0A6C0M4T7</accession>
<organism evidence="1">
    <name type="scientific">viral metagenome</name>
    <dbReference type="NCBI Taxonomy" id="1070528"/>
    <lineage>
        <taxon>unclassified sequences</taxon>
        <taxon>metagenomes</taxon>
        <taxon>organismal metagenomes</taxon>
    </lineage>
</organism>
<evidence type="ECO:0000313" key="1">
    <source>
        <dbReference type="EMBL" id="QHU36452.1"/>
    </source>
</evidence>
<dbReference type="AlphaFoldDB" id="A0A6C0M4T7"/>
<name>A0A6C0M4T7_9ZZZZ</name>